<gene>
    <name evidence="2" type="ORF">RGQ29_021065</name>
</gene>
<name>A0AAN7FCA4_QUERU</name>
<reference evidence="2 3" key="1">
    <citation type="journal article" date="2023" name="G3 (Bethesda)">
        <title>A haplotype-resolved chromosome-scale genome for Quercus rubra L. provides insights into the genetics of adaptive traits for red oak species.</title>
        <authorList>
            <person name="Kapoor B."/>
            <person name="Jenkins J."/>
            <person name="Schmutz J."/>
            <person name="Zhebentyayeva T."/>
            <person name="Kuelheim C."/>
            <person name="Coggeshall M."/>
            <person name="Heim C."/>
            <person name="Lasky J.R."/>
            <person name="Leites L."/>
            <person name="Islam-Faridi N."/>
            <person name="Romero-Severson J."/>
            <person name="DeLeo V.L."/>
            <person name="Lucas S.M."/>
            <person name="Lazic D."/>
            <person name="Gailing O."/>
            <person name="Carlson J."/>
            <person name="Staton M."/>
        </authorList>
    </citation>
    <scope>NUCLEOTIDE SEQUENCE [LARGE SCALE GENOMIC DNA]</scope>
    <source>
        <strain evidence="2">Pseudo-F2</strain>
    </source>
</reference>
<evidence type="ECO:0008006" key="4">
    <source>
        <dbReference type="Google" id="ProtNLM"/>
    </source>
</evidence>
<dbReference type="GO" id="GO:0005743">
    <property type="term" value="C:mitochondrial inner membrane"/>
    <property type="evidence" value="ECO:0007669"/>
    <property type="project" value="InterPro"/>
</dbReference>
<sequence length="662" mass="74646">MASQLSLQLPQFFYYSPWQLANAPHSLNFKPKEQGTSDLSKKNYSRWFSSWMLLSTASSHSNQTNSENGVPVANHQSPELGFNWVNCLVWVLHESARSFSCAVESLQLSGTGPALAMAWIGKDVHDWHKRIAYQVVVYVLMKMAIEVEILLSQERHNGPSPVREIISPKIKLFGVYIESEPNMRHTGLVEWFKEVELPHIAGFFLPLLKNWSMEYTGSGVAGIIVALSCCTAVGKLCYRRTCCPLTLSIEDALVELMDLSHSFVPVDKLHQLATEAGFEMDLLAHFGTKVFSSKRSEELEFWIGLAQKKLSVAFQEENIFSGRQICYKVQADSFATLGIFAYLGKSTRLFLSRMGIKDLDEHPFHLPELSSISVYQLFMEVVVDEIGWFDFYAAFFYVCNQERRRSKQYPIQAEKEIILTTVFTVCYDVFSGFGHFSRSTLLPIDTNLLEFLLRSQSLLTVCLEDYWAAYDKPCEPLKFSETGSSDATSFLRSRGTIKSSVVLEAQRNLNDLRAQGCTKNDTQHGSKLKKLDTISAGYVEGACAAKSIPQHESLIRKYSIKLASTSSDIWMGTQLLFTDIRVAAELLVNKLCGYQVAERERKKLKRTLNDISSLIPVTILMLLPVSAIGHAAILAAIKKYIPFLKMEVQSWSNLEDPSSRIP</sequence>
<comment type="caution">
    <text evidence="2">The sequence shown here is derived from an EMBL/GenBank/DDBJ whole genome shotgun (WGS) entry which is preliminary data.</text>
</comment>
<dbReference type="PANTHER" id="PTHR14009">
    <property type="entry name" value="LEUCINE ZIPPER-EF-HAND CONTAINING TRANSMEMBRANE PROTEIN"/>
    <property type="match status" value="1"/>
</dbReference>
<keyword evidence="1" id="KW-1133">Transmembrane helix</keyword>
<dbReference type="InterPro" id="IPR044202">
    <property type="entry name" value="LETM1/MDM38-like"/>
</dbReference>
<proteinExistence type="predicted"/>
<accession>A0AAN7FCA4</accession>
<keyword evidence="1" id="KW-0472">Membrane</keyword>
<keyword evidence="1" id="KW-0812">Transmembrane</keyword>
<dbReference type="GO" id="GO:0030003">
    <property type="term" value="P:intracellular monoatomic cation homeostasis"/>
    <property type="evidence" value="ECO:0007669"/>
    <property type="project" value="TreeGrafter"/>
</dbReference>
<protein>
    <recommendedName>
        <fullName evidence="4">LETM1-like protein</fullName>
    </recommendedName>
</protein>
<feature type="transmembrane region" description="Helical" evidence="1">
    <location>
        <begin position="614"/>
        <end position="637"/>
    </location>
</feature>
<evidence type="ECO:0000256" key="1">
    <source>
        <dbReference type="SAM" id="Phobius"/>
    </source>
</evidence>
<dbReference type="EMBL" id="JAXUIC010000005">
    <property type="protein sequence ID" value="KAK4590743.1"/>
    <property type="molecule type" value="Genomic_DNA"/>
</dbReference>
<keyword evidence="3" id="KW-1185">Reference proteome</keyword>
<evidence type="ECO:0000313" key="3">
    <source>
        <dbReference type="Proteomes" id="UP001324115"/>
    </source>
</evidence>
<dbReference type="Proteomes" id="UP001324115">
    <property type="component" value="Unassembled WGS sequence"/>
</dbReference>
<dbReference type="AlphaFoldDB" id="A0AAN7FCA4"/>
<evidence type="ECO:0000313" key="2">
    <source>
        <dbReference type="EMBL" id="KAK4590743.1"/>
    </source>
</evidence>
<organism evidence="2 3">
    <name type="scientific">Quercus rubra</name>
    <name type="common">Northern red oak</name>
    <name type="synonym">Quercus borealis</name>
    <dbReference type="NCBI Taxonomy" id="3512"/>
    <lineage>
        <taxon>Eukaryota</taxon>
        <taxon>Viridiplantae</taxon>
        <taxon>Streptophyta</taxon>
        <taxon>Embryophyta</taxon>
        <taxon>Tracheophyta</taxon>
        <taxon>Spermatophyta</taxon>
        <taxon>Magnoliopsida</taxon>
        <taxon>eudicotyledons</taxon>
        <taxon>Gunneridae</taxon>
        <taxon>Pentapetalae</taxon>
        <taxon>rosids</taxon>
        <taxon>fabids</taxon>
        <taxon>Fagales</taxon>
        <taxon>Fagaceae</taxon>
        <taxon>Quercus</taxon>
    </lineage>
</organism>
<dbReference type="PANTHER" id="PTHR14009:SF34">
    <property type="entry name" value="LETM1 RBD DOMAIN-CONTAINING PROTEIN"/>
    <property type="match status" value="1"/>
</dbReference>